<proteinExistence type="predicted"/>
<evidence type="ECO:0000313" key="1">
    <source>
        <dbReference type="EMBL" id="GER92280.1"/>
    </source>
</evidence>
<dbReference type="AlphaFoldDB" id="A0A5J4L0D7"/>
<sequence>MSKNLGIGLFRGKIDAGETIDREGRTYIFAFLAHLRQWFVLLAANDFANSKLLFQGAHFSYKEWQ</sequence>
<name>A0A5J4L0D7_9CHLR</name>
<evidence type="ECO:0000313" key="2">
    <source>
        <dbReference type="Proteomes" id="UP000326912"/>
    </source>
</evidence>
<dbReference type="EMBL" id="BKZW01000007">
    <property type="protein sequence ID" value="GER92280.1"/>
    <property type="molecule type" value="Genomic_DNA"/>
</dbReference>
<dbReference type="Proteomes" id="UP000326912">
    <property type="component" value="Unassembled WGS sequence"/>
</dbReference>
<accession>A0A5J4L0D7</accession>
<reference evidence="1 2" key="1">
    <citation type="submission" date="2019-10" db="EMBL/GenBank/DDBJ databases">
        <title>Dictyobacter vulcani sp. nov., within the class Ktedonobacteria, isolated from soil of volcanic Mt. Zao.</title>
        <authorList>
            <person name="Zheng Y."/>
            <person name="Wang C.M."/>
            <person name="Sakai Y."/>
            <person name="Abe K."/>
            <person name="Yokota A."/>
            <person name="Yabe S."/>
        </authorList>
    </citation>
    <scope>NUCLEOTIDE SEQUENCE [LARGE SCALE GENOMIC DNA]</scope>
    <source>
        <strain evidence="1 2">W12</strain>
    </source>
</reference>
<organism evidence="1 2">
    <name type="scientific">Dictyobacter vulcani</name>
    <dbReference type="NCBI Taxonomy" id="2607529"/>
    <lineage>
        <taxon>Bacteria</taxon>
        <taxon>Bacillati</taxon>
        <taxon>Chloroflexota</taxon>
        <taxon>Ktedonobacteria</taxon>
        <taxon>Ktedonobacterales</taxon>
        <taxon>Dictyobacteraceae</taxon>
        <taxon>Dictyobacter</taxon>
    </lineage>
</organism>
<gene>
    <name evidence="1" type="ORF">KDW_64420</name>
</gene>
<protein>
    <submittedName>
        <fullName evidence="1">Uncharacterized protein</fullName>
    </submittedName>
</protein>
<keyword evidence="2" id="KW-1185">Reference proteome</keyword>
<comment type="caution">
    <text evidence="1">The sequence shown here is derived from an EMBL/GenBank/DDBJ whole genome shotgun (WGS) entry which is preliminary data.</text>
</comment>